<accession>K3XAU4</accession>
<evidence type="ECO:0000256" key="6">
    <source>
        <dbReference type="ARBA" id="ARBA00022842"/>
    </source>
</evidence>
<reference evidence="13" key="1">
    <citation type="journal article" date="2010" name="Genome Biol.">
        <title>Genome sequence of the necrotrophic plant pathogen Pythium ultimum reveals original pathogenicity mechanisms and effector repertoire.</title>
        <authorList>
            <person name="Levesque C.A."/>
            <person name="Brouwer H."/>
            <person name="Cano L."/>
            <person name="Hamilton J.P."/>
            <person name="Holt C."/>
            <person name="Huitema E."/>
            <person name="Raffaele S."/>
            <person name="Robideau G.P."/>
            <person name="Thines M."/>
            <person name="Win J."/>
            <person name="Zerillo M.M."/>
            <person name="Beakes G.W."/>
            <person name="Boore J.L."/>
            <person name="Busam D."/>
            <person name="Dumas B."/>
            <person name="Ferriera S."/>
            <person name="Fuerstenberg S.I."/>
            <person name="Gachon C.M."/>
            <person name="Gaulin E."/>
            <person name="Govers F."/>
            <person name="Grenville-Briggs L."/>
            <person name="Horner N."/>
            <person name="Hostetler J."/>
            <person name="Jiang R.H."/>
            <person name="Johnson J."/>
            <person name="Krajaejun T."/>
            <person name="Lin H."/>
            <person name="Meijer H.J."/>
            <person name="Moore B."/>
            <person name="Morris P."/>
            <person name="Phuntmart V."/>
            <person name="Puiu D."/>
            <person name="Shetty J."/>
            <person name="Stajich J.E."/>
            <person name="Tripathy S."/>
            <person name="Wawra S."/>
            <person name="van West P."/>
            <person name="Whitty B.R."/>
            <person name="Coutinho P.M."/>
            <person name="Henrissat B."/>
            <person name="Martin F."/>
            <person name="Thomas P.D."/>
            <person name="Tyler B.M."/>
            <person name="De Vries R.P."/>
            <person name="Kamoun S."/>
            <person name="Yandell M."/>
            <person name="Tisserat N."/>
            <person name="Buell C.R."/>
        </authorList>
    </citation>
    <scope>NUCLEOTIDE SEQUENCE</scope>
    <source>
        <strain evidence="13">DAOM:BR144</strain>
    </source>
</reference>
<name>K3XAU4_GLOUD</name>
<comment type="similarity">
    <text evidence="2">Belongs to the PP2C family.</text>
</comment>
<evidence type="ECO:0000256" key="4">
    <source>
        <dbReference type="ARBA" id="ARBA00022723"/>
    </source>
</evidence>
<reference evidence="13" key="2">
    <citation type="submission" date="2010-04" db="EMBL/GenBank/DDBJ databases">
        <authorList>
            <person name="Buell R."/>
            <person name="Hamilton J."/>
            <person name="Hostetler J."/>
        </authorList>
    </citation>
    <scope>NUCLEOTIDE SEQUENCE [LARGE SCALE GENOMIC DNA]</scope>
    <source>
        <strain evidence="13">DAOM:BR144</strain>
    </source>
</reference>
<comment type="catalytic activity">
    <reaction evidence="10">
        <text>O-phospho-L-threonyl-[protein] + H2O = L-threonyl-[protein] + phosphate</text>
        <dbReference type="Rhea" id="RHEA:47004"/>
        <dbReference type="Rhea" id="RHEA-COMP:11060"/>
        <dbReference type="Rhea" id="RHEA-COMP:11605"/>
        <dbReference type="ChEBI" id="CHEBI:15377"/>
        <dbReference type="ChEBI" id="CHEBI:30013"/>
        <dbReference type="ChEBI" id="CHEBI:43474"/>
        <dbReference type="ChEBI" id="CHEBI:61977"/>
        <dbReference type="EC" id="3.1.3.16"/>
    </reaction>
</comment>
<dbReference type="OMA" id="RSQIKFE"/>
<feature type="domain" description="PPM-type phosphatase" evidence="11">
    <location>
        <begin position="155"/>
        <end position="470"/>
    </location>
</feature>
<evidence type="ECO:0000256" key="1">
    <source>
        <dbReference type="ARBA" id="ARBA00001936"/>
    </source>
</evidence>
<evidence type="ECO:0000256" key="7">
    <source>
        <dbReference type="ARBA" id="ARBA00022912"/>
    </source>
</evidence>
<dbReference type="InterPro" id="IPR001932">
    <property type="entry name" value="PPM-type_phosphatase-like_dom"/>
</dbReference>
<evidence type="ECO:0000259" key="11">
    <source>
        <dbReference type="PROSITE" id="PS51746"/>
    </source>
</evidence>
<evidence type="ECO:0000256" key="9">
    <source>
        <dbReference type="ARBA" id="ARBA00047761"/>
    </source>
</evidence>
<evidence type="ECO:0000313" key="12">
    <source>
        <dbReference type="EnsemblProtists" id="PYU1_T014343"/>
    </source>
</evidence>
<dbReference type="PROSITE" id="PS51746">
    <property type="entry name" value="PPM_2"/>
    <property type="match status" value="1"/>
</dbReference>
<keyword evidence="4" id="KW-0479">Metal-binding</keyword>
<organism evidence="12 13">
    <name type="scientific">Globisporangium ultimum (strain ATCC 200006 / CBS 805.95 / DAOM BR144)</name>
    <name type="common">Pythium ultimum</name>
    <dbReference type="NCBI Taxonomy" id="431595"/>
    <lineage>
        <taxon>Eukaryota</taxon>
        <taxon>Sar</taxon>
        <taxon>Stramenopiles</taxon>
        <taxon>Oomycota</taxon>
        <taxon>Peronosporomycetes</taxon>
        <taxon>Pythiales</taxon>
        <taxon>Pythiaceae</taxon>
        <taxon>Globisporangium</taxon>
    </lineage>
</organism>
<dbReference type="InterPro" id="IPR036457">
    <property type="entry name" value="PPM-type-like_dom_sf"/>
</dbReference>
<dbReference type="InParanoid" id="K3XAU4"/>
<dbReference type="VEuPathDB" id="FungiDB:PYU1_G014313"/>
<dbReference type="EC" id="3.1.3.16" evidence="3"/>
<keyword evidence="5" id="KW-0378">Hydrolase</keyword>
<keyword evidence="7" id="KW-0904">Protein phosphatase</keyword>
<dbReference type="Gene3D" id="3.60.40.10">
    <property type="entry name" value="PPM-type phosphatase domain"/>
    <property type="match status" value="1"/>
</dbReference>
<keyword evidence="13" id="KW-1185">Reference proteome</keyword>
<dbReference type="EMBL" id="GL376566">
    <property type="status" value="NOT_ANNOTATED_CDS"/>
    <property type="molecule type" value="Genomic_DNA"/>
</dbReference>
<proteinExistence type="inferred from homology"/>
<dbReference type="HOGENOM" id="CLU_024551_0_0_1"/>
<dbReference type="SUPFAM" id="SSF81606">
    <property type="entry name" value="PP2C-like"/>
    <property type="match status" value="1"/>
</dbReference>
<evidence type="ECO:0000256" key="10">
    <source>
        <dbReference type="ARBA" id="ARBA00048336"/>
    </source>
</evidence>
<sequence length="486" mass="53232">MTTTAAKSDAISGVEMVPLSTLAMTVPMPPLTTVPAMGVASLSTLATKDVVASMEAQSNAATSTSAANATAVAAVQSEADATTTSVTKSVSQSTASPPPSSSWRAMFVTLFAMITPEWAGEHEVENDFLDDLRVKSVPPHISDVFNGKNNDLFWRYDMDSYAANRHNEDRSQYIEDVLEDDATGAETPVFFCACYDGHGGEQAVDFVQANLYNNIKARLQTGTESIALCIINGFKGTDEEFHRRSQSKFKKGEWTACSVGACAVIALMVGKKLYVAGCGDCRAIMAFRDPTGALCVEQITSDHSANEEHEQRRLRVLHPDDYDIVREIGARNYYVKGRLQPTRSIGDTYMKVKDVNKAPMPRGLRIHGSFKRPYITAVPDVFEVDLQNRRPEFLVLGSDGLYGEMSNQEIVDMVAKFRDEGEANVSMALRTAVLERVSQYYGFSVSDLEDICPGERRNYHDDITIDVLHFAPPHSESKTASRAAAA</sequence>
<dbReference type="PANTHER" id="PTHR13832">
    <property type="entry name" value="PROTEIN PHOSPHATASE 2C"/>
    <property type="match status" value="1"/>
</dbReference>
<dbReference type="CDD" id="cd00143">
    <property type="entry name" value="PP2Cc"/>
    <property type="match status" value="1"/>
</dbReference>
<dbReference type="GO" id="GO:0046872">
    <property type="term" value="F:metal ion binding"/>
    <property type="evidence" value="ECO:0007669"/>
    <property type="project" value="UniProtKB-KW"/>
</dbReference>
<dbReference type="EnsemblProtists" id="PYU1_T014343">
    <property type="protein sequence ID" value="PYU1_T014343"/>
    <property type="gene ID" value="PYU1_G014313"/>
</dbReference>
<dbReference type="STRING" id="431595.K3XAU4"/>
<dbReference type="AlphaFoldDB" id="K3XAU4"/>
<dbReference type="Proteomes" id="UP000019132">
    <property type="component" value="Unassembled WGS sequence"/>
</dbReference>
<dbReference type="GO" id="GO:0004722">
    <property type="term" value="F:protein serine/threonine phosphatase activity"/>
    <property type="evidence" value="ECO:0007669"/>
    <property type="project" value="UniProtKB-EC"/>
</dbReference>
<protein>
    <recommendedName>
        <fullName evidence="3">protein-serine/threonine phosphatase</fullName>
        <ecNumber evidence="3">3.1.3.16</ecNumber>
    </recommendedName>
</protein>
<keyword evidence="6" id="KW-0460">Magnesium</keyword>
<comment type="catalytic activity">
    <reaction evidence="9">
        <text>O-phospho-L-seryl-[protein] + H2O = L-seryl-[protein] + phosphate</text>
        <dbReference type="Rhea" id="RHEA:20629"/>
        <dbReference type="Rhea" id="RHEA-COMP:9863"/>
        <dbReference type="Rhea" id="RHEA-COMP:11604"/>
        <dbReference type="ChEBI" id="CHEBI:15377"/>
        <dbReference type="ChEBI" id="CHEBI:29999"/>
        <dbReference type="ChEBI" id="CHEBI:43474"/>
        <dbReference type="ChEBI" id="CHEBI:83421"/>
        <dbReference type="EC" id="3.1.3.16"/>
    </reaction>
</comment>
<evidence type="ECO:0000313" key="13">
    <source>
        <dbReference type="Proteomes" id="UP000019132"/>
    </source>
</evidence>
<dbReference type="PANTHER" id="PTHR13832:SF803">
    <property type="entry name" value="PROTEIN PHOSPHATASE 1G"/>
    <property type="match status" value="1"/>
</dbReference>
<evidence type="ECO:0000256" key="3">
    <source>
        <dbReference type="ARBA" id="ARBA00013081"/>
    </source>
</evidence>
<comment type="cofactor">
    <cofactor evidence="1">
        <name>Mn(2+)</name>
        <dbReference type="ChEBI" id="CHEBI:29035"/>
    </cofactor>
</comment>
<dbReference type="InterPro" id="IPR015655">
    <property type="entry name" value="PP2C"/>
</dbReference>
<dbReference type="Pfam" id="PF00481">
    <property type="entry name" value="PP2C"/>
    <property type="match status" value="1"/>
</dbReference>
<keyword evidence="8" id="KW-0464">Manganese</keyword>
<reference evidence="12" key="3">
    <citation type="submission" date="2015-02" db="UniProtKB">
        <authorList>
            <consortium name="EnsemblProtists"/>
        </authorList>
    </citation>
    <scope>IDENTIFICATION</scope>
    <source>
        <strain evidence="12">DAOM BR144</strain>
    </source>
</reference>
<evidence type="ECO:0000256" key="2">
    <source>
        <dbReference type="ARBA" id="ARBA00006702"/>
    </source>
</evidence>
<dbReference type="SMART" id="SM00332">
    <property type="entry name" value="PP2Cc"/>
    <property type="match status" value="1"/>
</dbReference>
<dbReference type="eggNOG" id="KOG0700">
    <property type="taxonomic scope" value="Eukaryota"/>
</dbReference>
<evidence type="ECO:0000256" key="8">
    <source>
        <dbReference type="ARBA" id="ARBA00023211"/>
    </source>
</evidence>
<evidence type="ECO:0000256" key="5">
    <source>
        <dbReference type="ARBA" id="ARBA00022801"/>
    </source>
</evidence>